<name>A0A699ZNW8_HAELA</name>
<evidence type="ECO:0000313" key="1">
    <source>
        <dbReference type="EMBL" id="GFH22840.1"/>
    </source>
</evidence>
<dbReference type="AlphaFoldDB" id="A0A699ZNW8"/>
<comment type="caution">
    <text evidence="1">The sequence shown here is derived from an EMBL/GenBank/DDBJ whole genome shotgun (WGS) entry which is preliminary data.</text>
</comment>
<protein>
    <submittedName>
        <fullName evidence="1">Uncharacterized protein</fullName>
    </submittedName>
</protein>
<keyword evidence="2" id="KW-1185">Reference proteome</keyword>
<accession>A0A699ZNW8</accession>
<gene>
    <name evidence="1" type="ORF">HaLaN_20362</name>
</gene>
<sequence length="95" mass="9961">MTNSGCCLMELVAVHSNVESKMKCMASSTTPSAINESVGCHVIDANAVPNGDSPCSNHAAYEHFSRCNVSGSLGSLSDPAQRIPHLSSHLTFKAL</sequence>
<dbReference type="Proteomes" id="UP000485058">
    <property type="component" value="Unassembled WGS sequence"/>
</dbReference>
<feature type="non-terminal residue" evidence="1">
    <location>
        <position position="95"/>
    </location>
</feature>
<reference evidence="1 2" key="1">
    <citation type="submission" date="2020-02" db="EMBL/GenBank/DDBJ databases">
        <title>Draft genome sequence of Haematococcus lacustris strain NIES-144.</title>
        <authorList>
            <person name="Morimoto D."/>
            <person name="Nakagawa S."/>
            <person name="Yoshida T."/>
            <person name="Sawayama S."/>
        </authorList>
    </citation>
    <scope>NUCLEOTIDE SEQUENCE [LARGE SCALE GENOMIC DNA]</scope>
    <source>
        <strain evidence="1 2">NIES-144</strain>
    </source>
</reference>
<dbReference type="EMBL" id="BLLF01002135">
    <property type="protein sequence ID" value="GFH22840.1"/>
    <property type="molecule type" value="Genomic_DNA"/>
</dbReference>
<organism evidence="1 2">
    <name type="scientific">Haematococcus lacustris</name>
    <name type="common">Green alga</name>
    <name type="synonym">Haematococcus pluvialis</name>
    <dbReference type="NCBI Taxonomy" id="44745"/>
    <lineage>
        <taxon>Eukaryota</taxon>
        <taxon>Viridiplantae</taxon>
        <taxon>Chlorophyta</taxon>
        <taxon>core chlorophytes</taxon>
        <taxon>Chlorophyceae</taxon>
        <taxon>CS clade</taxon>
        <taxon>Chlamydomonadales</taxon>
        <taxon>Haematococcaceae</taxon>
        <taxon>Haematococcus</taxon>
    </lineage>
</organism>
<evidence type="ECO:0000313" key="2">
    <source>
        <dbReference type="Proteomes" id="UP000485058"/>
    </source>
</evidence>
<proteinExistence type="predicted"/>